<accession>G0IZ70</accession>
<dbReference type="OrthoDB" id="9989498at2"/>
<dbReference type="AlphaFoldDB" id="G0IZ70"/>
<name>G0IZ70_CYCMS</name>
<evidence type="ECO:0000313" key="3">
    <source>
        <dbReference type="Proteomes" id="UP000001635"/>
    </source>
</evidence>
<dbReference type="STRING" id="880070.Cycma_0064"/>
<dbReference type="EMBL" id="CP002955">
    <property type="protein sequence ID" value="AEL23849.1"/>
    <property type="molecule type" value="Genomic_DNA"/>
</dbReference>
<sequence length="166" mass="18831">MERLILTLALFLIVCSCGSVKKLKTKWSYKRDLKEEVEHLRESMKLEVLEYGDTLTGTIPLRALGRMPMVVPVRSKGLELELTITDSTVSYKSIARPVARSSLSWEGEEQNSYKSLEEDDTGKEAVVERKAFSPPWWLIVVGVLVVAVIVLRLLNIISNPFKLLKR</sequence>
<gene>
    <name evidence="2" type="ordered locus">Cycma_0064</name>
</gene>
<feature type="transmembrane region" description="Helical" evidence="1">
    <location>
        <begin position="136"/>
        <end position="157"/>
    </location>
</feature>
<keyword evidence="1" id="KW-0812">Transmembrane</keyword>
<organism evidence="2 3">
    <name type="scientific">Cyclobacterium marinum (strain ATCC 25205 / DSM 745 / LMG 13164 / NCIMB 1802)</name>
    <name type="common">Flectobacillus marinus</name>
    <dbReference type="NCBI Taxonomy" id="880070"/>
    <lineage>
        <taxon>Bacteria</taxon>
        <taxon>Pseudomonadati</taxon>
        <taxon>Bacteroidota</taxon>
        <taxon>Cytophagia</taxon>
        <taxon>Cytophagales</taxon>
        <taxon>Cyclobacteriaceae</taxon>
        <taxon>Cyclobacterium</taxon>
    </lineage>
</organism>
<evidence type="ECO:0000313" key="2">
    <source>
        <dbReference type="EMBL" id="AEL23849.1"/>
    </source>
</evidence>
<keyword evidence="1" id="KW-0472">Membrane</keyword>
<dbReference type="RefSeq" id="WP_014018148.1">
    <property type="nucleotide sequence ID" value="NC_015914.1"/>
</dbReference>
<keyword evidence="1" id="KW-1133">Transmembrane helix</keyword>
<evidence type="ECO:0000256" key="1">
    <source>
        <dbReference type="SAM" id="Phobius"/>
    </source>
</evidence>
<protein>
    <recommendedName>
        <fullName evidence="4">Lipoprotein</fullName>
    </recommendedName>
</protein>
<dbReference type="HOGENOM" id="CLU_1599991_0_0_10"/>
<dbReference type="KEGG" id="cmr:Cycma_0064"/>
<evidence type="ECO:0008006" key="4">
    <source>
        <dbReference type="Google" id="ProtNLM"/>
    </source>
</evidence>
<proteinExistence type="predicted"/>
<dbReference type="PROSITE" id="PS51257">
    <property type="entry name" value="PROKAR_LIPOPROTEIN"/>
    <property type="match status" value="1"/>
</dbReference>
<dbReference type="Proteomes" id="UP000001635">
    <property type="component" value="Chromosome"/>
</dbReference>
<keyword evidence="3" id="KW-1185">Reference proteome</keyword>
<reference evidence="3" key="1">
    <citation type="submission" date="2011-07" db="EMBL/GenBank/DDBJ databases">
        <title>The complete genome of Cyclobacterium marinum DSM 745.</title>
        <authorList>
            <person name="Lucas S."/>
            <person name="Han J."/>
            <person name="Lapidus A."/>
            <person name="Bruce D."/>
            <person name="Goodwin L."/>
            <person name="Pitluck S."/>
            <person name="Peters L."/>
            <person name="Kyrpides N."/>
            <person name="Mavromatis K."/>
            <person name="Ivanova N."/>
            <person name="Ovchinnikova G."/>
            <person name="Chertkov O."/>
            <person name="Detter J.C."/>
            <person name="Tapia R."/>
            <person name="Han C."/>
            <person name="Land M."/>
            <person name="Hauser L."/>
            <person name="Markowitz V."/>
            <person name="Cheng J.-F."/>
            <person name="Hugenholtz P."/>
            <person name="Woyke T."/>
            <person name="Wu D."/>
            <person name="Tindall B."/>
            <person name="Schuetze A."/>
            <person name="Brambilla E."/>
            <person name="Klenk H.-P."/>
            <person name="Eisen J.A."/>
        </authorList>
    </citation>
    <scope>NUCLEOTIDE SEQUENCE [LARGE SCALE GENOMIC DNA]</scope>
    <source>
        <strain evidence="3">ATCC 25205 / DSM 745 / LMG 13164 / NCIMB 1802</strain>
    </source>
</reference>